<accession>A0A2K8PGQ6</accession>
<name>A0A2K8PGQ6_STRLA</name>
<organism evidence="1 2">
    <name type="scientific">Streptomyces lavendulae subsp. lavendulae</name>
    <dbReference type="NCBI Taxonomy" id="58340"/>
    <lineage>
        <taxon>Bacteria</taxon>
        <taxon>Bacillati</taxon>
        <taxon>Actinomycetota</taxon>
        <taxon>Actinomycetes</taxon>
        <taxon>Kitasatosporales</taxon>
        <taxon>Streptomycetaceae</taxon>
        <taxon>Streptomyces</taxon>
    </lineage>
</organism>
<protein>
    <submittedName>
        <fullName evidence="1">Uncharacterized protein</fullName>
    </submittedName>
</protein>
<dbReference type="AlphaFoldDB" id="A0A2K8PGQ6"/>
<proteinExistence type="predicted"/>
<evidence type="ECO:0000313" key="2">
    <source>
        <dbReference type="Proteomes" id="UP000231791"/>
    </source>
</evidence>
<gene>
    <name evidence="1" type="ORF">SLAV_20380</name>
</gene>
<dbReference type="RefSeq" id="WP_030228649.1">
    <property type="nucleotide sequence ID" value="NZ_BSRN01000024.1"/>
</dbReference>
<dbReference type="GeneID" id="49385111"/>
<dbReference type="KEGG" id="slx:SLAV_20380"/>
<dbReference type="EMBL" id="CP024985">
    <property type="protein sequence ID" value="ATZ25899.1"/>
    <property type="molecule type" value="Genomic_DNA"/>
</dbReference>
<sequence length="161" mass="15833">MNRRTRLILLTPVMAGSLALGPTALALAAAPSAVPAATCSLSGVLPDGTVNISGGGFQPGPAFLESSTGVGAGFSMNPDGTFNIAKAKDGQYSVRQGSTVTKCSGGGGGTTTPTGTTLKAGIVAGWDAVKADCKATAPPSANQQFSQGWNKGAAVAKEAFC</sequence>
<keyword evidence="2" id="KW-1185">Reference proteome</keyword>
<dbReference type="OrthoDB" id="4235118at2"/>
<evidence type="ECO:0000313" key="1">
    <source>
        <dbReference type="EMBL" id="ATZ25899.1"/>
    </source>
</evidence>
<dbReference type="Proteomes" id="UP000231791">
    <property type="component" value="Chromosome"/>
</dbReference>
<reference evidence="1 2" key="1">
    <citation type="submission" date="2017-11" db="EMBL/GenBank/DDBJ databases">
        <title>Complete genome sequence of Streptomyces lavendulae subsp. lavendulae CCM 3239 (formerly 'Streptomyces aureofaciens CCM 3239'), the producer of the angucycline-type antibiotic auricin.</title>
        <authorList>
            <person name="Busche T."/>
            <person name="Novakova R."/>
            <person name="Al'Dilaimi A."/>
            <person name="Homerova D."/>
            <person name="Feckova L."/>
            <person name="Rezuchova B."/>
            <person name="Mingyar E."/>
            <person name="Csolleiova D."/>
            <person name="Bekeova C."/>
            <person name="Winkler A."/>
            <person name="Sevcikova B."/>
            <person name="Kalinowski J."/>
            <person name="Kormanec J."/>
            <person name="Ruckert C."/>
        </authorList>
    </citation>
    <scope>NUCLEOTIDE SEQUENCE [LARGE SCALE GENOMIC DNA]</scope>
    <source>
        <strain evidence="1 2">CCM 3239</strain>
    </source>
</reference>